<dbReference type="GO" id="GO:0046872">
    <property type="term" value="F:metal ion binding"/>
    <property type="evidence" value="ECO:0007669"/>
    <property type="project" value="UniProtKB-KW"/>
</dbReference>
<evidence type="ECO:0000256" key="11">
    <source>
        <dbReference type="ARBA" id="ARBA00023172"/>
    </source>
</evidence>
<feature type="binding site" evidence="14">
    <location>
        <position position="255"/>
    </location>
    <ligand>
        <name>ATP</name>
        <dbReference type="ChEBI" id="CHEBI:30616"/>
    </ligand>
</feature>
<comment type="similarity">
    <text evidence="1 14 15">Belongs to the ATP-dependent DNA ligase family.</text>
</comment>
<feature type="binding site" evidence="14">
    <location>
        <position position="418"/>
    </location>
    <ligand>
        <name>ATP</name>
        <dbReference type="ChEBI" id="CHEBI:30616"/>
    </ligand>
</feature>
<keyword evidence="10 14" id="KW-0460">Magnesium</keyword>
<keyword evidence="6 14" id="KW-0479">Metal-binding</keyword>
<dbReference type="GO" id="GO:0051301">
    <property type="term" value="P:cell division"/>
    <property type="evidence" value="ECO:0007669"/>
    <property type="project" value="UniProtKB-KW"/>
</dbReference>
<evidence type="ECO:0000259" key="16">
    <source>
        <dbReference type="PROSITE" id="PS50160"/>
    </source>
</evidence>
<dbReference type="Pfam" id="PF04679">
    <property type="entry name" value="DNA_ligase_A_C"/>
    <property type="match status" value="1"/>
</dbReference>
<dbReference type="HAMAP" id="MF_00407">
    <property type="entry name" value="DNA_ligase"/>
    <property type="match status" value="1"/>
</dbReference>
<keyword evidence="9 14" id="KW-0067">ATP-binding</keyword>
<evidence type="ECO:0000313" key="17">
    <source>
        <dbReference type="EMBL" id="KUK44581.1"/>
    </source>
</evidence>
<dbReference type="Pfam" id="PF04675">
    <property type="entry name" value="DNA_ligase_A_N"/>
    <property type="match status" value="1"/>
</dbReference>
<feature type="domain" description="ATP-dependent DNA ligase family profile" evidence="16">
    <location>
        <begin position="328"/>
        <end position="453"/>
    </location>
</feature>
<dbReference type="CDD" id="cd07972">
    <property type="entry name" value="OBF_DNA_ligase_Arch_LigB"/>
    <property type="match status" value="1"/>
</dbReference>
<keyword evidence="4 14" id="KW-0132">Cell division</keyword>
<evidence type="ECO:0000256" key="5">
    <source>
        <dbReference type="ARBA" id="ARBA00022705"/>
    </source>
</evidence>
<keyword evidence="7 14" id="KW-0547">Nucleotide-binding</keyword>
<evidence type="ECO:0000313" key="18">
    <source>
        <dbReference type="Proteomes" id="UP000057043"/>
    </source>
</evidence>
<proteinExistence type="inferred from homology"/>
<feature type="binding site" evidence="14">
    <location>
        <position position="300"/>
    </location>
    <ligand>
        <name>ATP</name>
        <dbReference type="ChEBI" id="CHEBI:30616"/>
    </ligand>
</feature>
<dbReference type="GO" id="GO:0071897">
    <property type="term" value="P:DNA biosynthetic process"/>
    <property type="evidence" value="ECO:0007669"/>
    <property type="project" value="InterPro"/>
</dbReference>
<dbReference type="PROSITE" id="PS50160">
    <property type="entry name" value="DNA_LIGASE_A3"/>
    <property type="match status" value="1"/>
</dbReference>
<dbReference type="PROSITE" id="PS00697">
    <property type="entry name" value="DNA_LIGASE_A1"/>
    <property type="match status" value="1"/>
</dbReference>
<evidence type="ECO:0000256" key="10">
    <source>
        <dbReference type="ARBA" id="ARBA00022842"/>
    </source>
</evidence>
<dbReference type="GO" id="GO:0006310">
    <property type="term" value="P:DNA recombination"/>
    <property type="evidence" value="ECO:0007669"/>
    <property type="project" value="UniProtKB-UniRule"/>
</dbReference>
<comment type="catalytic activity">
    <reaction evidence="14">
        <text>ATP + (deoxyribonucleotide)n-3'-hydroxyl + 5'-phospho-(deoxyribonucleotide)m = (deoxyribonucleotide)n+m + AMP + diphosphate.</text>
        <dbReference type="EC" id="6.5.1.1"/>
    </reaction>
</comment>
<dbReference type="Gene3D" id="2.40.50.140">
    <property type="entry name" value="Nucleic acid-binding proteins"/>
    <property type="match status" value="1"/>
</dbReference>
<dbReference type="InterPro" id="IPR000977">
    <property type="entry name" value="DNA_ligase_ATP-dep"/>
</dbReference>
<evidence type="ECO:0000256" key="3">
    <source>
        <dbReference type="ARBA" id="ARBA00022598"/>
    </source>
</evidence>
<dbReference type="AlphaFoldDB" id="A0A101FU73"/>
<dbReference type="Gene3D" id="3.30.470.30">
    <property type="entry name" value="DNA ligase/mRNA capping enzyme"/>
    <property type="match status" value="1"/>
</dbReference>
<dbReference type="InterPro" id="IPR050191">
    <property type="entry name" value="ATP-dep_DNA_ligase"/>
</dbReference>
<keyword evidence="12 14" id="KW-0234">DNA repair</keyword>
<dbReference type="PATRIC" id="fig|301375.7.peg.684"/>
<keyword evidence="13 14" id="KW-0131">Cell cycle</keyword>
<evidence type="ECO:0000256" key="13">
    <source>
        <dbReference type="ARBA" id="ARBA00023306"/>
    </source>
</evidence>
<gene>
    <name evidence="14" type="primary">lig</name>
    <name evidence="17" type="ORF">XD72_1033</name>
</gene>
<dbReference type="EMBL" id="LGFT01000021">
    <property type="protein sequence ID" value="KUK44581.1"/>
    <property type="molecule type" value="Genomic_DNA"/>
</dbReference>
<dbReference type="GO" id="GO:0006273">
    <property type="term" value="P:lagging strand elongation"/>
    <property type="evidence" value="ECO:0007669"/>
    <property type="project" value="TreeGrafter"/>
</dbReference>
<feature type="binding site" evidence="14">
    <location>
        <position position="270"/>
    </location>
    <ligand>
        <name>ATP</name>
        <dbReference type="ChEBI" id="CHEBI:30616"/>
    </ligand>
</feature>
<evidence type="ECO:0000256" key="8">
    <source>
        <dbReference type="ARBA" id="ARBA00022763"/>
    </source>
</evidence>
<comment type="cofactor">
    <cofactor evidence="14">
        <name>Mg(2+)</name>
        <dbReference type="ChEBI" id="CHEBI:18420"/>
    </cofactor>
</comment>
<dbReference type="InterPro" id="IPR022865">
    <property type="entry name" value="DNA_ligae_ATP-dep_bac/arc"/>
</dbReference>
<dbReference type="InterPro" id="IPR012310">
    <property type="entry name" value="DNA_ligase_ATP-dep_cent"/>
</dbReference>
<keyword evidence="8 14" id="KW-0227">DNA damage</keyword>
<feature type="binding site" evidence="14">
    <location>
        <position position="340"/>
    </location>
    <ligand>
        <name>ATP</name>
        <dbReference type="ChEBI" id="CHEBI:30616"/>
    </ligand>
</feature>
<dbReference type="InterPro" id="IPR012309">
    <property type="entry name" value="DNA_ligase_ATP-dep_C"/>
</dbReference>
<dbReference type="PANTHER" id="PTHR45674">
    <property type="entry name" value="DNA LIGASE 1/3 FAMILY MEMBER"/>
    <property type="match status" value="1"/>
</dbReference>
<evidence type="ECO:0000256" key="7">
    <source>
        <dbReference type="ARBA" id="ARBA00022741"/>
    </source>
</evidence>
<evidence type="ECO:0000256" key="2">
    <source>
        <dbReference type="ARBA" id="ARBA00013308"/>
    </source>
</evidence>
<organism evidence="17 18">
    <name type="scientific">Methanothrix harundinacea</name>
    <dbReference type="NCBI Taxonomy" id="301375"/>
    <lineage>
        <taxon>Archaea</taxon>
        <taxon>Methanobacteriati</taxon>
        <taxon>Methanobacteriota</taxon>
        <taxon>Stenosarchaea group</taxon>
        <taxon>Methanomicrobia</taxon>
        <taxon>Methanotrichales</taxon>
        <taxon>Methanotrichaceae</taxon>
        <taxon>Methanothrix</taxon>
    </lineage>
</organism>
<evidence type="ECO:0000256" key="14">
    <source>
        <dbReference type="HAMAP-Rule" id="MF_00407"/>
    </source>
</evidence>
<dbReference type="NCBIfam" id="TIGR00574">
    <property type="entry name" value="dnl1"/>
    <property type="match status" value="1"/>
</dbReference>
<dbReference type="PANTHER" id="PTHR45674:SF7">
    <property type="entry name" value="DNA LIGASE"/>
    <property type="match status" value="1"/>
</dbReference>
<dbReference type="SUPFAM" id="SSF117018">
    <property type="entry name" value="ATP-dependent DNA ligase DNA-binding domain"/>
    <property type="match status" value="1"/>
</dbReference>
<dbReference type="SUPFAM" id="SSF50249">
    <property type="entry name" value="Nucleic acid-binding proteins"/>
    <property type="match status" value="1"/>
</dbReference>
<evidence type="ECO:0000256" key="1">
    <source>
        <dbReference type="ARBA" id="ARBA00007572"/>
    </source>
</evidence>
<accession>A0A101FU73</accession>
<evidence type="ECO:0000256" key="6">
    <source>
        <dbReference type="ARBA" id="ARBA00022723"/>
    </source>
</evidence>
<dbReference type="SUPFAM" id="SSF56091">
    <property type="entry name" value="DNA ligase/mRNA capping enzyme, catalytic domain"/>
    <property type="match status" value="1"/>
</dbReference>
<dbReference type="InterPro" id="IPR036599">
    <property type="entry name" value="DNA_ligase_N_sf"/>
</dbReference>
<name>A0A101FU73_9EURY</name>
<dbReference type="InterPro" id="IPR016059">
    <property type="entry name" value="DNA_ligase_ATP-dep_CS"/>
</dbReference>
<dbReference type="GO" id="GO:0003910">
    <property type="term" value="F:DNA ligase (ATP) activity"/>
    <property type="evidence" value="ECO:0007669"/>
    <property type="project" value="UniProtKB-UniRule"/>
</dbReference>
<sequence>MTSFESFAELCMKVEGIGSSLEKTAILASFFSELDEAELLVVPSFVMGSAFPASSEMLLGVGPSTLYEALSKATGSSLAKIKEILRRTGDVGAVAAEVVEKRKPATLSAFIEADGISILDVHARFLDLARASGKRSQGVKMKHLRYLFGEAGPLEARYIARLALDDMRIGVGEGIVRDAVAKAFGASPEEVERGYNFTGDLGLVAQRAKAGRLSELTIEIGRPIKMMLAQLGAGIPGSVVEMGTVAVEWKFDGSRVQIHKKGEEIEIFSRRLERVTRSLPEIVGFVKEHVRAESAILDGEAVARGEDGRPLPFQEILKRFRRKYKVERTAKKIPLELWLFDLVYLNGRVLIDEPLRERRRHLELVADKKILASQTVTSDPDEVAEIYEEAIGAGHEGVMLKSPESPYAPGKRGKNWLKIKPVMETLDLVVIGARWGEGRRASFLGSYRLASPDPDTGKLEDVGWVATGITDEMLVELTDLFRDLILVSGEGMEVEMKPEVIFEVAFEEIQKSRSYSSGYALRFPRLVRVRDDKALEEADDLERVASLYATQRGRSGISSG</sequence>
<keyword evidence="5 14" id="KW-0235">DNA replication</keyword>
<feature type="active site" description="N6-AMP-lysine intermediate" evidence="14">
    <location>
        <position position="250"/>
    </location>
</feature>
<keyword evidence="3 14" id="KW-0436">Ligase</keyword>
<dbReference type="Gene3D" id="1.10.3260.10">
    <property type="entry name" value="DNA ligase, ATP-dependent, N-terminal domain"/>
    <property type="match status" value="1"/>
</dbReference>
<comment type="caution">
    <text evidence="17">The sequence shown here is derived from an EMBL/GenBank/DDBJ whole genome shotgun (WGS) entry which is preliminary data.</text>
</comment>
<dbReference type="Proteomes" id="UP000057043">
    <property type="component" value="Unassembled WGS sequence"/>
</dbReference>
<feature type="binding site" evidence="14">
    <location>
        <position position="248"/>
    </location>
    <ligand>
        <name>ATP</name>
        <dbReference type="ChEBI" id="CHEBI:30616"/>
    </ligand>
</feature>
<protein>
    <recommendedName>
        <fullName evidence="2 14">DNA ligase</fullName>
        <ecNumber evidence="14">6.5.1.1</ecNumber>
    </recommendedName>
    <alternativeName>
        <fullName evidence="14">Polydeoxyribonucleotide synthase [ATP]</fullName>
    </alternativeName>
</protein>
<evidence type="ECO:0000256" key="15">
    <source>
        <dbReference type="RuleBase" id="RU004196"/>
    </source>
</evidence>
<keyword evidence="11 14" id="KW-0233">DNA recombination</keyword>
<evidence type="ECO:0000256" key="4">
    <source>
        <dbReference type="ARBA" id="ARBA00022618"/>
    </source>
</evidence>
<dbReference type="Pfam" id="PF01068">
    <property type="entry name" value="DNA_ligase_A_M"/>
    <property type="match status" value="1"/>
</dbReference>
<dbReference type="InterPro" id="IPR012308">
    <property type="entry name" value="DNA_ligase_ATP-dep_N"/>
</dbReference>
<dbReference type="GO" id="GO:0003677">
    <property type="term" value="F:DNA binding"/>
    <property type="evidence" value="ECO:0007669"/>
    <property type="project" value="InterPro"/>
</dbReference>
<dbReference type="CDD" id="cd07901">
    <property type="entry name" value="Adenylation_DNA_ligase_Arch_LigB"/>
    <property type="match status" value="1"/>
</dbReference>
<dbReference type="GO" id="GO:0006281">
    <property type="term" value="P:DNA repair"/>
    <property type="evidence" value="ECO:0007669"/>
    <property type="project" value="UniProtKB-UniRule"/>
</dbReference>
<evidence type="ECO:0000256" key="9">
    <source>
        <dbReference type="ARBA" id="ARBA00022840"/>
    </source>
</evidence>
<dbReference type="InterPro" id="IPR012340">
    <property type="entry name" value="NA-bd_OB-fold"/>
</dbReference>
<feature type="binding site" evidence="14">
    <location>
        <position position="412"/>
    </location>
    <ligand>
        <name>ATP</name>
        <dbReference type="ChEBI" id="CHEBI:30616"/>
    </ligand>
</feature>
<dbReference type="FunFam" id="3.30.470.30:FF:000012">
    <property type="entry name" value="Probable DNA ligase"/>
    <property type="match status" value="1"/>
</dbReference>
<dbReference type="GO" id="GO:0005524">
    <property type="term" value="F:ATP binding"/>
    <property type="evidence" value="ECO:0007669"/>
    <property type="project" value="UniProtKB-UniRule"/>
</dbReference>
<comment type="function">
    <text evidence="14">DNA ligase that seals nicks in double-stranded DNA during DNA replication, DNA recombination and DNA repair.</text>
</comment>
<dbReference type="EC" id="6.5.1.1" evidence="14"/>
<reference evidence="17 18" key="1">
    <citation type="journal article" date="2015" name="MBio">
        <title>Genome-Resolved Metagenomic Analysis Reveals Roles for Candidate Phyla and Other Microbial Community Members in Biogeochemical Transformations in Oil Reservoirs.</title>
        <authorList>
            <person name="Hu P."/>
            <person name="Tom L."/>
            <person name="Singh A."/>
            <person name="Thomas B.C."/>
            <person name="Baker B.J."/>
            <person name="Piceno Y.M."/>
            <person name="Andersen G.L."/>
            <person name="Banfield J.F."/>
        </authorList>
    </citation>
    <scope>NUCLEOTIDE SEQUENCE [LARGE SCALE GENOMIC DNA]</scope>
    <source>
        <strain evidence="17">57_489</strain>
    </source>
</reference>
<evidence type="ECO:0000256" key="12">
    <source>
        <dbReference type="ARBA" id="ARBA00023204"/>
    </source>
</evidence>